<organism evidence="3 4">
    <name type="scientific">Diaphorina citri</name>
    <name type="common">Asian citrus psyllid</name>
    <dbReference type="NCBI Taxonomy" id="121845"/>
    <lineage>
        <taxon>Eukaryota</taxon>
        <taxon>Metazoa</taxon>
        <taxon>Ecdysozoa</taxon>
        <taxon>Arthropoda</taxon>
        <taxon>Hexapoda</taxon>
        <taxon>Insecta</taxon>
        <taxon>Pterygota</taxon>
        <taxon>Neoptera</taxon>
        <taxon>Paraneoptera</taxon>
        <taxon>Hemiptera</taxon>
        <taxon>Sternorrhyncha</taxon>
        <taxon>Psylloidea</taxon>
        <taxon>Psyllidae</taxon>
        <taxon>Diaphorininae</taxon>
        <taxon>Diaphorina</taxon>
    </lineage>
</organism>
<reference evidence="4" key="1">
    <citation type="submission" date="2025-08" db="UniProtKB">
        <authorList>
            <consortium name="RefSeq"/>
        </authorList>
    </citation>
    <scope>IDENTIFICATION</scope>
</reference>
<dbReference type="STRING" id="121845.A0A1S4E9X2"/>
<dbReference type="InterPro" id="IPR032675">
    <property type="entry name" value="LRR_dom_sf"/>
</dbReference>
<proteinExistence type="predicted"/>
<gene>
    <name evidence="4" type="primary">LOC103507878</name>
</gene>
<protein>
    <submittedName>
        <fullName evidence="4">Reticulon-4 receptor-like</fullName>
    </submittedName>
</protein>
<dbReference type="GeneID" id="103507878"/>
<dbReference type="AlphaFoldDB" id="A0A1S4E9X2"/>
<dbReference type="Gene3D" id="3.80.10.10">
    <property type="entry name" value="Ribonuclease Inhibitor"/>
    <property type="match status" value="2"/>
</dbReference>
<dbReference type="Pfam" id="PF13855">
    <property type="entry name" value="LRR_8"/>
    <property type="match status" value="2"/>
</dbReference>
<evidence type="ECO:0000313" key="3">
    <source>
        <dbReference type="Proteomes" id="UP000079169"/>
    </source>
</evidence>
<dbReference type="OMA" id="WTWILED"/>
<dbReference type="SMART" id="SM00369">
    <property type="entry name" value="LRR_TYP"/>
    <property type="match status" value="7"/>
</dbReference>
<sequence length="218" mass="24534">MCNIWTWILEDFWYEISAQSNNIPHLPADAFRSTGLVNLHNLLLKDCNITDIDPDAFSGLGILIELDLTKNRIHTLHPGIFRDLIRVRYIYLNHNLLLKLEAGLFTNLIYLQTVEVSHCQLSHISPNTFINVTTLATLKLEGNRESNNIPHLPADAFRSTGLVNLHNLLLKDCNITDIDPDAFSGLGILIELDLTKNRIHTLHPDSPNDTTLPSTSSP</sequence>
<dbReference type="InterPro" id="IPR003591">
    <property type="entry name" value="Leu-rich_rpt_typical-subtyp"/>
</dbReference>
<accession>A0A1S4E9X2</accession>
<dbReference type="PANTHER" id="PTHR24366:SF87">
    <property type="entry name" value="KEKKON 6, ISOFORM B"/>
    <property type="match status" value="1"/>
</dbReference>
<dbReference type="PaxDb" id="121845-A0A1S4E9X2"/>
<dbReference type="SUPFAM" id="SSF52058">
    <property type="entry name" value="L domain-like"/>
    <property type="match status" value="1"/>
</dbReference>
<evidence type="ECO:0000313" key="4">
    <source>
        <dbReference type="RefSeq" id="XP_017299005.1"/>
    </source>
</evidence>
<evidence type="ECO:0000256" key="1">
    <source>
        <dbReference type="ARBA" id="ARBA00022614"/>
    </source>
</evidence>
<keyword evidence="1" id="KW-0433">Leucine-rich repeat</keyword>
<dbReference type="KEGG" id="dci:103507878"/>
<keyword evidence="2" id="KW-0677">Repeat</keyword>
<dbReference type="Proteomes" id="UP000079169">
    <property type="component" value="Unplaced"/>
</dbReference>
<name>A0A1S4E9X2_DIACI</name>
<dbReference type="Pfam" id="PF00560">
    <property type="entry name" value="LRR_1"/>
    <property type="match status" value="1"/>
</dbReference>
<dbReference type="RefSeq" id="XP_017299005.1">
    <property type="nucleotide sequence ID" value="XM_017443516.1"/>
</dbReference>
<evidence type="ECO:0000256" key="2">
    <source>
        <dbReference type="ARBA" id="ARBA00022737"/>
    </source>
</evidence>
<keyword evidence="3" id="KW-1185">Reference proteome</keyword>
<dbReference type="InterPro" id="IPR001611">
    <property type="entry name" value="Leu-rich_rpt"/>
</dbReference>
<dbReference type="PANTHER" id="PTHR24366">
    <property type="entry name" value="IG(IMMUNOGLOBULIN) AND LRR(LEUCINE RICH REPEAT) DOMAINS"/>
    <property type="match status" value="1"/>
</dbReference>